<dbReference type="Gene3D" id="2.60.120.10">
    <property type="entry name" value="Jelly Rolls"/>
    <property type="match status" value="1"/>
</dbReference>
<evidence type="ECO:0000313" key="4">
    <source>
        <dbReference type="EMBL" id="PZG18750.1"/>
    </source>
</evidence>
<dbReference type="OrthoDB" id="9800680at2"/>
<evidence type="ECO:0000256" key="1">
    <source>
        <dbReference type="ARBA" id="ARBA00010154"/>
    </source>
</evidence>
<accession>A0A2W2EYW0</accession>
<comment type="caution">
    <text evidence="4">The sequence shown here is derived from an EMBL/GenBank/DDBJ whole genome shotgun (WGS) entry which is preliminary data.</text>
</comment>
<name>A0A2W2EYW0_9ACTN</name>
<organism evidence="4 5">
    <name type="scientific">Nonomuraea aridisoli</name>
    <dbReference type="NCBI Taxonomy" id="2070368"/>
    <lineage>
        <taxon>Bacteria</taxon>
        <taxon>Bacillati</taxon>
        <taxon>Actinomycetota</taxon>
        <taxon>Actinomycetes</taxon>
        <taxon>Streptosporangiales</taxon>
        <taxon>Streptosporangiaceae</taxon>
        <taxon>Nonomuraea</taxon>
    </lineage>
</organism>
<dbReference type="CDD" id="cd00438">
    <property type="entry name" value="cupin_RmlC"/>
    <property type="match status" value="1"/>
</dbReference>
<dbReference type="GO" id="GO:0019305">
    <property type="term" value="P:dTDP-rhamnose biosynthetic process"/>
    <property type="evidence" value="ECO:0007669"/>
    <property type="project" value="TreeGrafter"/>
</dbReference>
<dbReference type="Pfam" id="PF00908">
    <property type="entry name" value="dTDP_sugar_isom"/>
    <property type="match status" value="1"/>
</dbReference>
<evidence type="ECO:0000313" key="5">
    <source>
        <dbReference type="Proteomes" id="UP000249304"/>
    </source>
</evidence>
<keyword evidence="5" id="KW-1185">Reference proteome</keyword>
<dbReference type="GO" id="GO:0008830">
    <property type="term" value="F:dTDP-4-dehydrorhamnose 3,5-epimerase activity"/>
    <property type="evidence" value="ECO:0007669"/>
    <property type="project" value="InterPro"/>
</dbReference>
<dbReference type="EMBL" id="POUD01000048">
    <property type="protein sequence ID" value="PZG18750.1"/>
    <property type="molecule type" value="Genomic_DNA"/>
</dbReference>
<reference evidence="4 5" key="1">
    <citation type="submission" date="2018-01" db="EMBL/GenBank/DDBJ databases">
        <title>Draft genome sequence of Nonomuraea sp. KC333.</title>
        <authorList>
            <person name="Sahin N."/>
            <person name="Saygin H."/>
            <person name="Ay H."/>
        </authorList>
    </citation>
    <scope>NUCLEOTIDE SEQUENCE [LARGE SCALE GENOMIC DNA]</scope>
    <source>
        <strain evidence="4 5">KC333</strain>
    </source>
</reference>
<dbReference type="GO" id="GO:0005829">
    <property type="term" value="C:cytosol"/>
    <property type="evidence" value="ECO:0007669"/>
    <property type="project" value="TreeGrafter"/>
</dbReference>
<proteinExistence type="inferred from homology"/>
<evidence type="ECO:0000256" key="2">
    <source>
        <dbReference type="PIRSR" id="PIRSR600888-1"/>
    </source>
</evidence>
<dbReference type="GO" id="GO:0000271">
    <property type="term" value="P:polysaccharide biosynthetic process"/>
    <property type="evidence" value="ECO:0007669"/>
    <property type="project" value="TreeGrafter"/>
</dbReference>
<comment type="similarity">
    <text evidence="1">Belongs to the dTDP-4-dehydrorhamnose 3,5-epimerase family.</text>
</comment>
<gene>
    <name evidence="4" type="ORF">C1J01_14175</name>
</gene>
<dbReference type="InterPro" id="IPR011051">
    <property type="entry name" value="RmlC_Cupin_sf"/>
</dbReference>
<evidence type="ECO:0000256" key="3">
    <source>
        <dbReference type="PIRSR" id="PIRSR600888-3"/>
    </source>
</evidence>
<dbReference type="InterPro" id="IPR000888">
    <property type="entry name" value="RmlC-like"/>
</dbReference>
<feature type="active site" description="Proton donor" evidence="2">
    <location>
        <position position="133"/>
    </location>
</feature>
<dbReference type="Proteomes" id="UP000249304">
    <property type="component" value="Unassembled WGS sequence"/>
</dbReference>
<dbReference type="PANTHER" id="PTHR21047">
    <property type="entry name" value="DTDP-6-DEOXY-D-GLUCOSE-3,5 EPIMERASE"/>
    <property type="match status" value="1"/>
</dbReference>
<dbReference type="InterPro" id="IPR014710">
    <property type="entry name" value="RmlC-like_jellyroll"/>
</dbReference>
<dbReference type="AlphaFoldDB" id="A0A2W2EYW0"/>
<dbReference type="SUPFAM" id="SSF51182">
    <property type="entry name" value="RmlC-like cupins"/>
    <property type="match status" value="1"/>
</dbReference>
<sequence length="200" mass="22075">MRARPLRVEGAYEFTPKVFPDERGMFLSPYQEPAFVLAVGHPLFPVAQSNHSKSRRGVVRGVHYTVTPPGTAKYVFCSRGRSLDIVVDIRVGSPTFGLWDAVLLDQQDHRAVYFPVGVGHAFVGLEDDTVMSYMISSSYVAEQELALDALDPGLALPIPQDITPVRSPRDTAAPTLAEAQAQRLLPVYEDCLKIEETLFS</sequence>
<feature type="site" description="Participates in a stacking interaction with the thymidine ring of dTDP-4-oxo-6-deoxyglucose" evidence="3">
    <location>
        <position position="139"/>
    </location>
</feature>
<dbReference type="PANTHER" id="PTHR21047:SF2">
    <property type="entry name" value="THYMIDINE DIPHOSPHO-4-KETO-RHAMNOSE 3,5-EPIMERASE"/>
    <property type="match status" value="1"/>
</dbReference>
<feature type="active site" description="Proton acceptor" evidence="2">
    <location>
        <position position="63"/>
    </location>
</feature>
<protein>
    <submittedName>
        <fullName evidence="4">dTDP-4-dehydrorhamnose 3,5-epimerase</fullName>
    </submittedName>
</protein>